<proteinExistence type="predicted"/>
<organism evidence="1 2">
    <name type="scientific">Sagittula stellata (strain ATCC 700073 / DSM 11524 / E-37)</name>
    <dbReference type="NCBI Taxonomy" id="388399"/>
    <lineage>
        <taxon>Bacteria</taxon>
        <taxon>Pseudomonadati</taxon>
        <taxon>Pseudomonadota</taxon>
        <taxon>Alphaproteobacteria</taxon>
        <taxon>Rhodobacterales</taxon>
        <taxon>Roseobacteraceae</taxon>
        <taxon>Sagittula</taxon>
    </lineage>
</organism>
<keyword evidence="2" id="KW-1185">Reference proteome</keyword>
<dbReference type="Proteomes" id="UP000005713">
    <property type="component" value="Unassembled WGS sequence"/>
</dbReference>
<reference evidence="1 2" key="1">
    <citation type="submission" date="2006-06" db="EMBL/GenBank/DDBJ databases">
        <authorList>
            <person name="Moran M.A."/>
            <person name="Ferriera S."/>
            <person name="Johnson J."/>
            <person name="Kravitz S."/>
            <person name="Beeson K."/>
            <person name="Sutton G."/>
            <person name="Rogers Y.-H."/>
            <person name="Friedman R."/>
            <person name="Frazier M."/>
            <person name="Venter J.C."/>
        </authorList>
    </citation>
    <scope>NUCLEOTIDE SEQUENCE [LARGE SCALE GENOMIC DNA]</scope>
    <source>
        <strain evidence="1 2">E-37</strain>
    </source>
</reference>
<gene>
    <name evidence="1" type="ORF">SSE37_05922</name>
</gene>
<evidence type="ECO:0000313" key="2">
    <source>
        <dbReference type="Proteomes" id="UP000005713"/>
    </source>
</evidence>
<sequence length="39" mass="4512">MERISVTQRLLQLLAQFRRRAGLIVVHADTSLFWTASVK</sequence>
<name>A3K9M5_SAGS3</name>
<dbReference type="AlphaFoldDB" id="A3K9M5"/>
<evidence type="ECO:0000313" key="1">
    <source>
        <dbReference type="EMBL" id="EBA06169.1"/>
    </source>
</evidence>
<comment type="caution">
    <text evidence="1">The sequence shown here is derived from an EMBL/GenBank/DDBJ whole genome shotgun (WGS) entry which is preliminary data.</text>
</comment>
<dbReference type="EMBL" id="AAYA01000018">
    <property type="protein sequence ID" value="EBA06169.1"/>
    <property type="molecule type" value="Genomic_DNA"/>
</dbReference>
<accession>A3K9M5</accession>
<protein>
    <submittedName>
        <fullName evidence="1">Uncharacterized protein</fullName>
    </submittedName>
</protein>